<evidence type="ECO:0000256" key="4">
    <source>
        <dbReference type="ARBA" id="ARBA00022801"/>
    </source>
</evidence>
<dbReference type="Pfam" id="PF02449">
    <property type="entry name" value="Glyco_hydro_42"/>
    <property type="match status" value="1"/>
</dbReference>
<dbReference type="CDD" id="cd03143">
    <property type="entry name" value="A4_beta-galactosidase_middle_domain"/>
    <property type="match status" value="1"/>
</dbReference>
<dbReference type="Gene3D" id="3.40.50.880">
    <property type="match status" value="1"/>
</dbReference>
<feature type="domain" description="Beta-galactosidase trimerisation" evidence="11">
    <location>
        <begin position="417"/>
        <end position="618"/>
    </location>
</feature>
<keyword evidence="5 6" id="KW-0326">Glycosidase</keyword>
<evidence type="ECO:0000256" key="9">
    <source>
        <dbReference type="SAM" id="MobiDB-lite"/>
    </source>
</evidence>
<evidence type="ECO:0000256" key="8">
    <source>
        <dbReference type="PIRSR" id="PIRSR001084-2"/>
    </source>
</evidence>
<dbReference type="Pfam" id="PF08532">
    <property type="entry name" value="Glyco_hydro_42M"/>
    <property type="match status" value="1"/>
</dbReference>
<dbReference type="InterPro" id="IPR013738">
    <property type="entry name" value="Beta_galactosidase_Trimer"/>
</dbReference>
<evidence type="ECO:0000256" key="7">
    <source>
        <dbReference type="PIRSR" id="PIRSR001084-1"/>
    </source>
</evidence>
<feature type="active site" description="Nucleophile" evidence="7">
    <location>
        <position position="329"/>
    </location>
</feature>
<dbReference type="InterPro" id="IPR013529">
    <property type="entry name" value="Glyco_hydro_42_N"/>
</dbReference>
<dbReference type="AlphaFoldDB" id="A0A7W3JKY1"/>
<evidence type="ECO:0000259" key="12">
    <source>
        <dbReference type="Pfam" id="PF08533"/>
    </source>
</evidence>
<dbReference type="Proteomes" id="UP000522688">
    <property type="component" value="Unassembled WGS sequence"/>
</dbReference>
<evidence type="ECO:0000313" key="13">
    <source>
        <dbReference type="EMBL" id="GEK82958.1"/>
    </source>
</evidence>
<evidence type="ECO:0000313" key="16">
    <source>
        <dbReference type="Proteomes" id="UP000522688"/>
    </source>
</evidence>
<dbReference type="InterPro" id="IPR029062">
    <property type="entry name" value="Class_I_gatase-like"/>
</dbReference>
<organism evidence="14 16">
    <name type="scientific">Frigoribacterium faeni</name>
    <dbReference type="NCBI Taxonomy" id="145483"/>
    <lineage>
        <taxon>Bacteria</taxon>
        <taxon>Bacillati</taxon>
        <taxon>Actinomycetota</taxon>
        <taxon>Actinomycetes</taxon>
        <taxon>Micrococcales</taxon>
        <taxon>Microbacteriaceae</taxon>
        <taxon>Frigoribacterium</taxon>
    </lineage>
</organism>
<dbReference type="InterPro" id="IPR013739">
    <property type="entry name" value="Beta_galactosidase_C"/>
</dbReference>
<dbReference type="OrthoDB" id="9800974at2"/>
<evidence type="ECO:0000256" key="6">
    <source>
        <dbReference type="PIRNR" id="PIRNR001084"/>
    </source>
</evidence>
<feature type="domain" description="Glycoside hydrolase family 42 N-terminal" evidence="10">
    <location>
        <begin position="36"/>
        <end position="405"/>
    </location>
</feature>
<comment type="caution">
    <text evidence="14">The sequence shown here is derived from an EMBL/GenBank/DDBJ whole genome shotgun (WGS) entry which is preliminary data.</text>
</comment>
<feature type="domain" description="Beta-galactosidase C-terminal" evidence="12">
    <location>
        <begin position="627"/>
        <end position="682"/>
    </location>
</feature>
<dbReference type="PANTHER" id="PTHR36447">
    <property type="entry name" value="BETA-GALACTOSIDASE GANA"/>
    <property type="match status" value="1"/>
</dbReference>
<dbReference type="InterPro" id="IPR017853">
    <property type="entry name" value="GH"/>
</dbReference>
<dbReference type="GO" id="GO:0009341">
    <property type="term" value="C:beta-galactosidase complex"/>
    <property type="evidence" value="ECO:0007669"/>
    <property type="project" value="InterPro"/>
</dbReference>
<dbReference type="GO" id="GO:0006012">
    <property type="term" value="P:galactose metabolic process"/>
    <property type="evidence" value="ECO:0007669"/>
    <property type="project" value="InterPro"/>
</dbReference>
<dbReference type="GO" id="GO:0004565">
    <property type="term" value="F:beta-galactosidase activity"/>
    <property type="evidence" value="ECO:0007669"/>
    <property type="project" value="UniProtKB-EC"/>
</dbReference>
<dbReference type="Gene3D" id="2.60.40.1180">
    <property type="entry name" value="Golgi alpha-mannosidase II"/>
    <property type="match status" value="1"/>
</dbReference>
<dbReference type="EMBL" id="JACGWW010000006">
    <property type="protein sequence ID" value="MBA8814690.1"/>
    <property type="molecule type" value="Genomic_DNA"/>
</dbReference>
<accession>A0A7W3JKY1</accession>
<proteinExistence type="inferred from homology"/>
<dbReference type="PANTHER" id="PTHR36447:SF1">
    <property type="entry name" value="BETA-GALACTOSIDASE GANA"/>
    <property type="match status" value="1"/>
</dbReference>
<dbReference type="SUPFAM" id="SSF51445">
    <property type="entry name" value="(Trans)glycosidases"/>
    <property type="match status" value="1"/>
</dbReference>
<dbReference type="EC" id="3.2.1.23" evidence="3 6"/>
<comment type="catalytic activity">
    <reaction evidence="1 6">
        <text>Hydrolysis of terminal non-reducing beta-D-galactose residues in beta-D-galactosides.</text>
        <dbReference type="EC" id="3.2.1.23"/>
    </reaction>
</comment>
<dbReference type="InterPro" id="IPR013780">
    <property type="entry name" value="Glyco_hydro_b"/>
</dbReference>
<reference evidence="14 16" key="2">
    <citation type="submission" date="2020-07" db="EMBL/GenBank/DDBJ databases">
        <title>Sequencing the genomes of 1000 actinobacteria strains.</title>
        <authorList>
            <person name="Klenk H.-P."/>
        </authorList>
    </citation>
    <scope>NUCLEOTIDE SEQUENCE [LARGE SCALE GENOMIC DNA]</scope>
    <source>
        <strain evidence="14 16">DSM 10309</strain>
    </source>
</reference>
<sequence length="686" mass="75332">MSLDLDAPAVTPTPESDPRRTTSWLPGRADIRYGGDYNPEQWPREVWLEDIALMKQAGINLVSVGIFSWALLEPREGEYDFTFLDDILGLLHDAGIDVDLATPTTVPPAWFWSAYPDSHPVTREGLTLGRGSRGMVSPSSPDYRRAATAITEKLAERYGRHPAVVLWHVHNEYGAPISDDYGVHSVRAFRAWLQTRYGTLDALNAAWGTLFWGQTYGEWTDIDAPRVSATVVNQTQRLDFARFTSDALLACYVAERDVIKRHAPHLPVTTNFMSTNCPSIDYWKWAREVDVVANDHYLAAERHDNHVLLAMDADLNRSLAGGAPWMLMEHSTSAVNWQPRNIAKRPGELARNSTTHLARGADAILFFQFRASRYGAEKFHSAMLPHAGTSSRIWREVVEYGAELGRLAAVRGSRVEARVAILWDVESFWAHDLEWRPSVELDHRERIVAFYTALWNLGVTVDFRHPHDDLSGYDLVLAPSQYIVDAETSANLTSFVRSGGRFVASYFSGVVDENDAVPAGGAPGGLREVLGLSVPEFLPLYAEQIVTLDSGASGTGWSDDIVLEGAEAVARYTSGPAVGGPAVTRNRLGDGTAWYVSTRLDGADLTAFVRGVLDEAGVDVPADRVEGLEVVVRHGDDAEFTFFVNHSDADADVRVDAGVELLGGEAVDGPLTVPAGGVRVVRSPRG</sequence>
<evidence type="ECO:0000256" key="2">
    <source>
        <dbReference type="ARBA" id="ARBA00005940"/>
    </source>
</evidence>
<evidence type="ECO:0000313" key="14">
    <source>
        <dbReference type="EMBL" id="MBA8814690.1"/>
    </source>
</evidence>
<dbReference type="Gene3D" id="3.20.20.80">
    <property type="entry name" value="Glycosidases"/>
    <property type="match status" value="1"/>
</dbReference>
<feature type="active site" description="Proton donor" evidence="7">
    <location>
        <position position="172"/>
    </location>
</feature>
<evidence type="ECO:0000259" key="10">
    <source>
        <dbReference type="Pfam" id="PF02449"/>
    </source>
</evidence>
<protein>
    <recommendedName>
        <fullName evidence="3 6">Beta-galactosidase</fullName>
        <shortName evidence="6">Beta-gal</shortName>
        <ecNumber evidence="3 6">3.2.1.23</ecNumber>
    </recommendedName>
</protein>
<evidence type="ECO:0000256" key="1">
    <source>
        <dbReference type="ARBA" id="ARBA00001412"/>
    </source>
</evidence>
<dbReference type="EMBL" id="BJUV01000010">
    <property type="protein sequence ID" value="GEK82958.1"/>
    <property type="molecule type" value="Genomic_DNA"/>
</dbReference>
<reference evidence="13 15" key="1">
    <citation type="submission" date="2019-07" db="EMBL/GenBank/DDBJ databases">
        <title>Whole genome shotgun sequence of Frigoribacterium faeni NBRC 103066.</title>
        <authorList>
            <person name="Hosoyama A."/>
            <person name="Uohara A."/>
            <person name="Ohji S."/>
            <person name="Ichikawa N."/>
        </authorList>
    </citation>
    <scope>NUCLEOTIDE SEQUENCE [LARGE SCALE GENOMIC DNA]</scope>
    <source>
        <strain evidence="13 15">NBRC 103066</strain>
    </source>
</reference>
<gene>
    <name evidence="14" type="ORF">FB463_002965</name>
    <name evidence="13" type="ORF">FFA01_12670</name>
</gene>
<feature type="binding site" evidence="8">
    <location>
        <position position="133"/>
    </location>
    <ligand>
        <name>substrate</name>
    </ligand>
</feature>
<name>A0A7W3JKY1_9MICO</name>
<evidence type="ECO:0000256" key="3">
    <source>
        <dbReference type="ARBA" id="ARBA00012756"/>
    </source>
</evidence>
<dbReference type="RefSeq" id="WP_146854131.1">
    <property type="nucleotide sequence ID" value="NZ_BAAAHR010000003.1"/>
</dbReference>
<feature type="binding site" evidence="8">
    <location>
        <position position="171"/>
    </location>
    <ligand>
        <name>substrate</name>
    </ligand>
</feature>
<dbReference type="PIRSF" id="PIRSF001084">
    <property type="entry name" value="B-galactosidase"/>
    <property type="match status" value="1"/>
</dbReference>
<feature type="region of interest" description="Disordered" evidence="9">
    <location>
        <begin position="1"/>
        <end position="24"/>
    </location>
</feature>
<dbReference type="InterPro" id="IPR003476">
    <property type="entry name" value="Glyco_hydro_42"/>
</dbReference>
<keyword evidence="4 6" id="KW-0378">Hydrolase</keyword>
<comment type="similarity">
    <text evidence="2 6">Belongs to the glycosyl hydrolase 42 family.</text>
</comment>
<feature type="binding site" evidence="8">
    <location>
        <position position="337"/>
    </location>
    <ligand>
        <name>substrate</name>
    </ligand>
</feature>
<evidence type="ECO:0000313" key="15">
    <source>
        <dbReference type="Proteomes" id="UP000321154"/>
    </source>
</evidence>
<evidence type="ECO:0000256" key="5">
    <source>
        <dbReference type="ARBA" id="ARBA00023295"/>
    </source>
</evidence>
<dbReference type="SUPFAM" id="SSF52317">
    <property type="entry name" value="Class I glutamine amidotransferase-like"/>
    <property type="match status" value="1"/>
</dbReference>
<keyword evidence="15" id="KW-1185">Reference proteome</keyword>
<evidence type="ECO:0000259" key="11">
    <source>
        <dbReference type="Pfam" id="PF08532"/>
    </source>
</evidence>
<dbReference type="Pfam" id="PF08533">
    <property type="entry name" value="Glyco_hydro_42C"/>
    <property type="match status" value="1"/>
</dbReference>
<dbReference type="Proteomes" id="UP000321154">
    <property type="component" value="Unassembled WGS sequence"/>
</dbReference>